<feature type="domain" description="Myosin motor" evidence="10">
    <location>
        <begin position="609"/>
        <end position="1288"/>
    </location>
</feature>
<feature type="coiled-coil region" evidence="7">
    <location>
        <begin position="1488"/>
        <end position="1515"/>
    </location>
</feature>
<dbReference type="InterPro" id="IPR001609">
    <property type="entry name" value="Myosin_head_motor_dom-like"/>
</dbReference>
<keyword evidence="12" id="KW-1185">Reference proteome</keyword>
<keyword evidence="7" id="KW-0175">Coiled coil</keyword>
<dbReference type="SUPFAM" id="SSF47576">
    <property type="entry name" value="Calponin-homology domain, CH-domain"/>
    <property type="match status" value="1"/>
</dbReference>
<feature type="binding site" evidence="6">
    <location>
        <begin position="704"/>
        <end position="711"/>
    </location>
    <ligand>
        <name>ATP</name>
        <dbReference type="ChEBI" id="CHEBI:30616"/>
    </ligand>
</feature>
<feature type="domain" description="Calponin-homology (CH)" evidence="9">
    <location>
        <begin position="5"/>
        <end position="110"/>
    </location>
</feature>
<evidence type="ECO:0000256" key="3">
    <source>
        <dbReference type="ARBA" id="ARBA00023123"/>
    </source>
</evidence>
<keyword evidence="2 6" id="KW-0067">ATP-binding</keyword>
<dbReference type="InterPro" id="IPR036961">
    <property type="entry name" value="Kinesin_motor_dom_sf"/>
</dbReference>
<evidence type="ECO:0000256" key="7">
    <source>
        <dbReference type="SAM" id="Coils"/>
    </source>
</evidence>
<dbReference type="PROSITE" id="PS51456">
    <property type="entry name" value="MYOSIN_MOTOR"/>
    <property type="match status" value="1"/>
</dbReference>
<name>A0A024G556_9STRA</name>
<protein>
    <recommendedName>
        <fullName evidence="13">Calponin-homology (CH) domain-containing protein</fullName>
    </recommendedName>
</protein>
<dbReference type="InterPro" id="IPR027417">
    <property type="entry name" value="P-loop_NTPase"/>
</dbReference>
<dbReference type="PRINTS" id="PR00193">
    <property type="entry name" value="MYOSINHEAVY"/>
</dbReference>
<gene>
    <name evidence="11" type="ORF">BN9_024870</name>
</gene>
<dbReference type="STRING" id="65357.A0A024G556"/>
<keyword evidence="3 6" id="KW-0518">Myosin</keyword>
<dbReference type="GO" id="GO:0016459">
    <property type="term" value="C:myosin complex"/>
    <property type="evidence" value="ECO:0007669"/>
    <property type="project" value="UniProtKB-KW"/>
</dbReference>
<organism evidence="11 12">
    <name type="scientific">Albugo candida</name>
    <dbReference type="NCBI Taxonomy" id="65357"/>
    <lineage>
        <taxon>Eukaryota</taxon>
        <taxon>Sar</taxon>
        <taxon>Stramenopiles</taxon>
        <taxon>Oomycota</taxon>
        <taxon>Peronosporomycetes</taxon>
        <taxon>Albuginales</taxon>
        <taxon>Albuginaceae</taxon>
        <taxon>Albugo</taxon>
    </lineage>
</organism>
<dbReference type="SMART" id="SM00033">
    <property type="entry name" value="CH"/>
    <property type="match status" value="1"/>
</dbReference>
<dbReference type="InterPro" id="IPR001715">
    <property type="entry name" value="CH_dom"/>
</dbReference>
<dbReference type="Gene3D" id="3.40.850.10">
    <property type="entry name" value="Kinesin motor domain"/>
    <property type="match status" value="1"/>
</dbReference>
<dbReference type="GO" id="GO:0051015">
    <property type="term" value="F:actin filament binding"/>
    <property type="evidence" value="ECO:0007669"/>
    <property type="project" value="TreeGrafter"/>
</dbReference>
<dbReference type="CDD" id="cd00014">
    <property type="entry name" value="CH_SF"/>
    <property type="match status" value="1"/>
</dbReference>
<dbReference type="InParanoid" id="A0A024G556"/>
<dbReference type="SMART" id="SM00242">
    <property type="entry name" value="MYSc"/>
    <property type="match status" value="1"/>
</dbReference>
<evidence type="ECO:0008006" key="13">
    <source>
        <dbReference type="Google" id="ProtNLM"/>
    </source>
</evidence>
<dbReference type="SUPFAM" id="SSF52540">
    <property type="entry name" value="P-loop containing nucleoside triphosphate hydrolases"/>
    <property type="match status" value="1"/>
</dbReference>
<dbReference type="InterPro" id="IPR036872">
    <property type="entry name" value="CH_dom_sf"/>
</dbReference>
<evidence type="ECO:0000313" key="11">
    <source>
        <dbReference type="EMBL" id="CCI41703.1"/>
    </source>
</evidence>
<dbReference type="Gene3D" id="1.20.58.530">
    <property type="match status" value="1"/>
</dbReference>
<dbReference type="GO" id="GO:0016020">
    <property type="term" value="C:membrane"/>
    <property type="evidence" value="ECO:0007669"/>
    <property type="project" value="TreeGrafter"/>
</dbReference>
<accession>A0A024G556</accession>
<dbReference type="PANTHER" id="PTHR13140">
    <property type="entry name" value="MYOSIN"/>
    <property type="match status" value="1"/>
</dbReference>
<evidence type="ECO:0000259" key="10">
    <source>
        <dbReference type="PROSITE" id="PS51456"/>
    </source>
</evidence>
<dbReference type="PROSITE" id="PS50096">
    <property type="entry name" value="IQ"/>
    <property type="match status" value="1"/>
</dbReference>
<feature type="region of interest" description="Actin-binding" evidence="6">
    <location>
        <begin position="1167"/>
        <end position="1189"/>
    </location>
</feature>
<dbReference type="Gene3D" id="1.10.10.820">
    <property type="match status" value="1"/>
</dbReference>
<dbReference type="GO" id="GO:0007015">
    <property type="term" value="P:actin filament organization"/>
    <property type="evidence" value="ECO:0007669"/>
    <property type="project" value="TreeGrafter"/>
</dbReference>
<dbReference type="Pfam" id="PF00063">
    <property type="entry name" value="Myosin_head"/>
    <property type="match status" value="1"/>
</dbReference>
<evidence type="ECO:0000256" key="6">
    <source>
        <dbReference type="PROSITE-ProRule" id="PRU00782"/>
    </source>
</evidence>
<proteinExistence type="inferred from homology"/>
<evidence type="ECO:0000256" key="1">
    <source>
        <dbReference type="ARBA" id="ARBA00022741"/>
    </source>
</evidence>
<dbReference type="SMART" id="SM00015">
    <property type="entry name" value="IQ"/>
    <property type="match status" value="3"/>
</dbReference>
<dbReference type="PANTHER" id="PTHR13140:SF706">
    <property type="entry name" value="DILUTE CLASS UNCONVENTIONAL MYOSIN, ISOFORM C"/>
    <property type="match status" value="1"/>
</dbReference>
<dbReference type="EMBL" id="CAIX01000023">
    <property type="protein sequence ID" value="CCI41703.1"/>
    <property type="molecule type" value="Genomic_DNA"/>
</dbReference>
<evidence type="ECO:0000313" key="12">
    <source>
        <dbReference type="Proteomes" id="UP000053237"/>
    </source>
</evidence>
<comment type="similarity">
    <text evidence="6">Belongs to the TRAFAC class myosin-kinesin ATPase superfamily. Myosin family.</text>
</comment>
<dbReference type="Gene3D" id="1.10.418.10">
    <property type="entry name" value="Calponin-like domain"/>
    <property type="match status" value="1"/>
</dbReference>
<dbReference type="Gene3D" id="1.20.5.190">
    <property type="match status" value="1"/>
</dbReference>
<dbReference type="PROSITE" id="PS50021">
    <property type="entry name" value="CH"/>
    <property type="match status" value="1"/>
</dbReference>
<feature type="region of interest" description="Disordered" evidence="8">
    <location>
        <begin position="1368"/>
        <end position="1442"/>
    </location>
</feature>
<dbReference type="InterPro" id="IPR000048">
    <property type="entry name" value="IQ_motif_EF-hand-BS"/>
</dbReference>
<dbReference type="GO" id="GO:0005524">
    <property type="term" value="F:ATP binding"/>
    <property type="evidence" value="ECO:0007669"/>
    <property type="project" value="UniProtKB-UniRule"/>
</dbReference>
<dbReference type="GO" id="GO:0000146">
    <property type="term" value="F:microfilament motor activity"/>
    <property type="evidence" value="ECO:0007669"/>
    <property type="project" value="TreeGrafter"/>
</dbReference>
<sequence>MTVENQCEEVLKAWIYEVTKEEARPEPLIDVLRNGQLLCHLANALDPTSNIKVNHLVTVFHTRANISGFLNWSRAQRVGEQNLFRVEDLLEDNNVEQVLKTLILLYEHYQGGPQLTMDSYNLRDNVTNKNAKPGKKQNQNTLFPQKTVDEAVSVHETSDLEFGLHLEKSDSAEKKAERLTPFMKGKNYLGVKTKHLSMFSRGKTKKNLDQNHKCMSPGTFISDSISPLEDNQAVFWESPSRQNDKDENAPIQVGSKLAEFVKQVSSISSNNEKHDLDCQEDYQAGTQVHSRPKGPPKFQVNRYNTSVSVSSTGGSVNTRDGDLPAIEIFPTNASNAEGGSSARKKFADFLKANPPSSTPDEERERICGNSAQSSLTLTMKKGLDSTYTTKENDSPARSVRSESPIDEIVCTNKKLMTFLQKQPSKTLSSLAVPVSRSCPVETDNNYISTMHEVATNVVKESSSYPFTSRKPITRSTGQSNFVRRRQTYRNMLQRPQFDLEVKRSQFMMDQLRKKEAVENDKSTPTSETNFITAGMQCYVPDDKHVWLPAQILKYDEKSGQLEVEISFEDEIAETRVVDLHMPKNIKAIGGPKATKVESLPLAWTDETIEGVEDMQSLRFLNEASILYNLKKRFLASLPYTFTNDIVIALNPYKWMESLYGDEPSKLYMKYHGIKKLQPHVYATSAAAYQHLIQTGSNQSIIVSGESGAGKTETTKIIMHHLTNIASGPDDSTVDKVIKVNPLLESFGNAQTSRNDNSSRFGKFTQLQFDASGILVGAKCEAYLLEKSRVVSLVQGERNYHIFHQLLAGASAEERQDLQLNTNTSFHYLSNASEKKVIHGLDDAQLFSTTRQSLSLIGLDDDQQFALFRILAGLLHLGEVQFTGSDEEGSSCQNVEQLRVVSELLGLFSAKVEGALCTRSVVARNESVTVSLSVVDAEENRDSLAKAIYAKIFEWMVRKINQAIAVDDDVCSGQIGVLDIFGFEEFAQNGFEQFCINYANEKLQQKFTLDIFKAVEEEYARESLQWDHIEYPDNREIIELIDGKMGILALMNDHLRQPRGSEEALVNKIRASAESEVESTCIQFPKVNRTQFTINHFAGPVTYETVGFMEKHRDTLQKDLMDLVLTSELDLLTDFFGTSEVPRDLKKAKSRKSTNSKKSLGTQFKSSLSELMDNISATNTHYVRCIKPNANKSSIEFDNQMVVEQLRSAGVIEAIRITRSGYPSRLTPHELATKYCIMFPPSMQRSDVFQTCSAFMTAIGRQSPLEYQIGKSLIYFKRGVLEELEAMKFEFCYNEATCIQKVVLGYIERQRFRRMVEAVTVLQAWSRMVVERTEYRYVRNAVITIQRGWKRYLNGAEVETGRDSYGNIQENDYARSSDGEWVDEEDADDRLTEGSESSFECNEPVTHAYKGSKTPQPFRPQASSKQVSYSSNEREVVRETPSSNLSVHRTLTMDEISQSAKRILDAIERKESSEPISLQEENTILRWENRNLKYDLEMMREQCKELQCIIVEINRSRKR</sequence>
<dbReference type="Gene3D" id="3.30.70.1590">
    <property type="match status" value="1"/>
</dbReference>
<dbReference type="FunFam" id="1.10.10.820:FF:000001">
    <property type="entry name" value="Myosin heavy chain"/>
    <property type="match status" value="1"/>
</dbReference>
<dbReference type="Pfam" id="PF00307">
    <property type="entry name" value="CH"/>
    <property type="match status" value="1"/>
</dbReference>
<keyword evidence="4 6" id="KW-0505">Motor protein</keyword>
<evidence type="ECO:0000256" key="5">
    <source>
        <dbReference type="ARBA" id="ARBA00023203"/>
    </source>
</evidence>
<keyword evidence="5 6" id="KW-0009">Actin-binding</keyword>
<dbReference type="GO" id="GO:0005737">
    <property type="term" value="C:cytoplasm"/>
    <property type="evidence" value="ECO:0007669"/>
    <property type="project" value="TreeGrafter"/>
</dbReference>
<evidence type="ECO:0000256" key="4">
    <source>
        <dbReference type="ARBA" id="ARBA00023175"/>
    </source>
</evidence>
<dbReference type="Proteomes" id="UP000053237">
    <property type="component" value="Unassembled WGS sequence"/>
</dbReference>
<dbReference type="Gene3D" id="1.20.120.720">
    <property type="entry name" value="Myosin VI head, motor domain, U50 subdomain"/>
    <property type="match status" value="1"/>
</dbReference>
<reference evidence="11 12" key="1">
    <citation type="submission" date="2012-05" db="EMBL/GenBank/DDBJ databases">
        <title>Recombination and specialization in a pathogen metapopulation.</title>
        <authorList>
            <person name="Gardiner A."/>
            <person name="Kemen E."/>
            <person name="Schultz-Larsen T."/>
            <person name="MacLean D."/>
            <person name="Van Oosterhout C."/>
            <person name="Jones J.D.G."/>
        </authorList>
    </citation>
    <scope>NUCLEOTIDE SEQUENCE [LARGE SCALE GENOMIC DNA]</scope>
    <source>
        <strain evidence="11 12">Ac Nc2</strain>
    </source>
</reference>
<evidence type="ECO:0000256" key="2">
    <source>
        <dbReference type="ARBA" id="ARBA00022840"/>
    </source>
</evidence>
<dbReference type="OrthoDB" id="6108017at2759"/>
<comment type="caution">
    <text evidence="11">The sequence shown here is derived from an EMBL/GenBank/DDBJ whole genome shotgun (WGS) entry which is preliminary data.</text>
</comment>
<evidence type="ECO:0000256" key="8">
    <source>
        <dbReference type="SAM" id="MobiDB-lite"/>
    </source>
</evidence>
<feature type="compositionally biased region" description="Polar residues" evidence="8">
    <location>
        <begin position="1420"/>
        <end position="1430"/>
    </location>
</feature>
<evidence type="ECO:0000259" key="9">
    <source>
        <dbReference type="PROSITE" id="PS50021"/>
    </source>
</evidence>
<keyword evidence="1 6" id="KW-0547">Nucleotide-binding</keyword>